<dbReference type="EMBL" id="CP002593">
    <property type="protein sequence ID" value="AEA27055.1"/>
    <property type="molecule type" value="Genomic_DNA"/>
</dbReference>
<dbReference type="CDD" id="cd07377">
    <property type="entry name" value="WHTH_GntR"/>
    <property type="match status" value="1"/>
</dbReference>
<dbReference type="HOGENOM" id="CLU_017584_9_0_11"/>
<reference evidence="6 7" key="1">
    <citation type="journal article" date="2011" name="J. Bacteriol.">
        <title>Genome sequence of the 1,4-dioxane-degrading Pseudonocardia dioxanivorans strain CB1190.</title>
        <authorList>
            <person name="Sales C.M."/>
            <person name="Mahendra S."/>
            <person name="Grostern A."/>
            <person name="Parales R.E."/>
            <person name="Goodwin L.A."/>
            <person name="Woyke T."/>
            <person name="Nolan M."/>
            <person name="Lapidus A."/>
            <person name="Chertkov O."/>
            <person name="Ovchinnikova G."/>
            <person name="Sczyrba A."/>
            <person name="Alvarez-Cohen L."/>
        </authorList>
    </citation>
    <scope>NUCLEOTIDE SEQUENCE [LARGE SCALE GENOMIC DNA]</scope>
    <source>
        <strain evidence="7">ATCC 55486 / DSM 44775 / JCM 13855 / CB1190</strain>
    </source>
</reference>
<organism evidence="6 7">
    <name type="scientific">Pseudonocardia dioxanivorans (strain ATCC 55486 / DSM 44775 / JCM 13855 / CB1190)</name>
    <dbReference type="NCBI Taxonomy" id="675635"/>
    <lineage>
        <taxon>Bacteria</taxon>
        <taxon>Bacillati</taxon>
        <taxon>Actinomycetota</taxon>
        <taxon>Actinomycetes</taxon>
        <taxon>Pseudonocardiales</taxon>
        <taxon>Pseudonocardiaceae</taxon>
        <taxon>Pseudonocardia</taxon>
    </lineage>
</organism>
<dbReference type="InterPro" id="IPR036388">
    <property type="entry name" value="WH-like_DNA-bd_sf"/>
</dbReference>
<evidence type="ECO:0000313" key="7">
    <source>
        <dbReference type="Proteomes" id="UP000007809"/>
    </source>
</evidence>
<dbReference type="AlphaFoldDB" id="F4CLK2"/>
<dbReference type="InterPro" id="IPR008920">
    <property type="entry name" value="TF_FadR/GntR_C"/>
</dbReference>
<dbReference type="GO" id="GO:0003677">
    <property type="term" value="F:DNA binding"/>
    <property type="evidence" value="ECO:0007669"/>
    <property type="project" value="UniProtKB-KW"/>
</dbReference>
<dbReference type="STRING" id="675635.Psed_4913"/>
<proteinExistence type="predicted"/>
<evidence type="ECO:0000313" key="6">
    <source>
        <dbReference type="EMBL" id="AEA27055.1"/>
    </source>
</evidence>
<evidence type="ECO:0000256" key="3">
    <source>
        <dbReference type="ARBA" id="ARBA00023163"/>
    </source>
</evidence>
<keyword evidence="1" id="KW-0805">Transcription regulation</keyword>
<name>F4CLK2_PSEUX</name>
<dbReference type="InterPro" id="IPR000524">
    <property type="entry name" value="Tscrpt_reg_HTH_GntR"/>
</dbReference>
<accession>F4CLK2</accession>
<gene>
    <name evidence="6" type="ordered locus">Psed_4913</name>
</gene>
<dbReference type="Pfam" id="PF07729">
    <property type="entry name" value="FCD"/>
    <property type="match status" value="1"/>
</dbReference>
<dbReference type="PROSITE" id="PS50949">
    <property type="entry name" value="HTH_GNTR"/>
    <property type="match status" value="1"/>
</dbReference>
<dbReference type="SMART" id="SM00895">
    <property type="entry name" value="FCD"/>
    <property type="match status" value="1"/>
</dbReference>
<dbReference type="SUPFAM" id="SSF46785">
    <property type="entry name" value="Winged helix' DNA-binding domain"/>
    <property type="match status" value="1"/>
</dbReference>
<evidence type="ECO:0000259" key="5">
    <source>
        <dbReference type="PROSITE" id="PS50949"/>
    </source>
</evidence>
<evidence type="ECO:0000256" key="4">
    <source>
        <dbReference type="SAM" id="MobiDB-lite"/>
    </source>
</evidence>
<dbReference type="Gene3D" id="1.20.120.530">
    <property type="entry name" value="GntR ligand-binding domain-like"/>
    <property type="match status" value="1"/>
</dbReference>
<keyword evidence="7" id="KW-1185">Reference proteome</keyword>
<dbReference type="InterPro" id="IPR011711">
    <property type="entry name" value="GntR_C"/>
</dbReference>
<feature type="compositionally biased region" description="Basic and acidic residues" evidence="4">
    <location>
        <begin position="239"/>
        <end position="255"/>
    </location>
</feature>
<evidence type="ECO:0000256" key="2">
    <source>
        <dbReference type="ARBA" id="ARBA00023125"/>
    </source>
</evidence>
<protein>
    <submittedName>
        <fullName evidence="6">GntR domain protein</fullName>
    </submittedName>
</protein>
<dbReference type="PRINTS" id="PR00035">
    <property type="entry name" value="HTHGNTR"/>
</dbReference>
<feature type="region of interest" description="Disordered" evidence="4">
    <location>
        <begin position="236"/>
        <end position="255"/>
    </location>
</feature>
<dbReference type="SUPFAM" id="SSF48008">
    <property type="entry name" value="GntR ligand-binding domain-like"/>
    <property type="match status" value="1"/>
</dbReference>
<keyword evidence="2" id="KW-0238">DNA-binding</keyword>
<dbReference type="Pfam" id="PF00392">
    <property type="entry name" value="GntR"/>
    <property type="match status" value="1"/>
</dbReference>
<dbReference type="Gene3D" id="1.10.10.10">
    <property type="entry name" value="Winged helix-like DNA-binding domain superfamily/Winged helix DNA-binding domain"/>
    <property type="match status" value="1"/>
</dbReference>
<keyword evidence="3" id="KW-0804">Transcription</keyword>
<evidence type="ECO:0000256" key="1">
    <source>
        <dbReference type="ARBA" id="ARBA00023015"/>
    </source>
</evidence>
<dbReference type="KEGG" id="pdx:Psed_4913"/>
<dbReference type="eggNOG" id="COG2186">
    <property type="taxonomic scope" value="Bacteria"/>
</dbReference>
<feature type="domain" description="HTH gntR-type" evidence="5">
    <location>
        <begin position="11"/>
        <end position="81"/>
    </location>
</feature>
<dbReference type="PANTHER" id="PTHR43537">
    <property type="entry name" value="TRANSCRIPTIONAL REGULATOR, GNTR FAMILY"/>
    <property type="match status" value="1"/>
</dbReference>
<dbReference type="GO" id="GO:0003700">
    <property type="term" value="F:DNA-binding transcription factor activity"/>
    <property type="evidence" value="ECO:0007669"/>
    <property type="project" value="InterPro"/>
</dbReference>
<dbReference type="PANTHER" id="PTHR43537:SF5">
    <property type="entry name" value="UXU OPERON TRANSCRIPTIONAL REGULATOR"/>
    <property type="match status" value="1"/>
</dbReference>
<dbReference type="Proteomes" id="UP000007809">
    <property type="component" value="Chromosome"/>
</dbReference>
<dbReference type="InterPro" id="IPR036390">
    <property type="entry name" value="WH_DNA-bd_sf"/>
</dbReference>
<dbReference type="SMART" id="SM00345">
    <property type="entry name" value="HTH_GNTR"/>
    <property type="match status" value="1"/>
</dbReference>
<sequence length="255" mass="28118">MHSMANGVTAQTLTEAVADHLRRLIHLGEVGPGDRLPAERDLAEQLGIARLSLREALKTLQNDGYVEVRRGARGGTYVTELKEPVARWRARMRTVSGEFDDIVDFRIALETETARLAAVRRGPADLAALRETIDDLSRAHDRTAFRQSDSRFHAALATAARSTRLLAAVESIRAELFNTYDLLPFVDPVQESVDDHQAVYRAVEAGDVDGATAAIRDHIENARAQLRAIVFDGDPFGAPDRRTDAEAGAREERGR</sequence>